<evidence type="ECO:0000256" key="1">
    <source>
        <dbReference type="ARBA" id="ARBA00004127"/>
    </source>
</evidence>
<evidence type="ECO:0000259" key="7">
    <source>
        <dbReference type="Pfam" id="PF02656"/>
    </source>
</evidence>
<dbReference type="EMBL" id="PDNA01000059">
    <property type="protein sequence ID" value="PGH18175.1"/>
    <property type="molecule type" value="Genomic_DNA"/>
</dbReference>
<comment type="subcellular location">
    <subcellularLocation>
        <location evidence="1">Endomembrane system</location>
        <topology evidence="1">Multi-pass membrane protein</topology>
    </subcellularLocation>
</comment>
<gene>
    <name evidence="8" type="ORF">AJ80_04562</name>
</gene>
<evidence type="ECO:0000256" key="6">
    <source>
        <dbReference type="SAM" id="Phobius"/>
    </source>
</evidence>
<dbReference type="OrthoDB" id="199599at2759"/>
<evidence type="ECO:0000256" key="4">
    <source>
        <dbReference type="ARBA" id="ARBA00023136"/>
    </source>
</evidence>
<evidence type="ECO:0000256" key="3">
    <source>
        <dbReference type="ARBA" id="ARBA00022989"/>
    </source>
</evidence>
<dbReference type="Pfam" id="PF02656">
    <property type="entry name" value="DUF202"/>
    <property type="match status" value="1"/>
</dbReference>
<dbReference type="AlphaFoldDB" id="A0A2B7YA92"/>
<feature type="region of interest" description="Disordered" evidence="5">
    <location>
        <begin position="1"/>
        <end position="30"/>
    </location>
</feature>
<dbReference type="PANTHER" id="PTHR34187">
    <property type="entry name" value="FGR18P"/>
    <property type="match status" value="1"/>
</dbReference>
<organism evidence="8 9">
    <name type="scientific">Polytolypa hystricis (strain UAMH7299)</name>
    <dbReference type="NCBI Taxonomy" id="1447883"/>
    <lineage>
        <taxon>Eukaryota</taxon>
        <taxon>Fungi</taxon>
        <taxon>Dikarya</taxon>
        <taxon>Ascomycota</taxon>
        <taxon>Pezizomycotina</taxon>
        <taxon>Eurotiomycetes</taxon>
        <taxon>Eurotiomycetidae</taxon>
        <taxon>Onygenales</taxon>
        <taxon>Onygenales incertae sedis</taxon>
        <taxon>Polytolypa</taxon>
    </lineage>
</organism>
<comment type="caution">
    <text evidence="8">The sequence shown here is derived from an EMBL/GenBank/DDBJ whole genome shotgun (WGS) entry which is preliminary data.</text>
</comment>
<keyword evidence="2 6" id="KW-0812">Transmembrane</keyword>
<sequence length="268" mass="28985">MAEADTPADGHIPSSSSSSTQRDVDIQVSTPHLQEATELADLTPVSRRSSVSSISSGDVRMVTRLSTRSSQRTTQDQTGALWAVRKYWTRNVVLTVPQAQNRDHFALERTYLAYIRTSLSFAFLGVLIAQLFSLQEAPSQKPGPFGFYEVGLPLACVCYGVAIVMAFVGAIRFWRQQNALARGKVYVGGWELGAAAIFTFAYTVTSSAFSNNSSAHLMNQTIQVSGELRVPVNALTKALGQRRSEAPSLPVRRLATLTACGAANADPP</sequence>
<feature type="transmembrane region" description="Helical" evidence="6">
    <location>
        <begin position="111"/>
        <end position="132"/>
    </location>
</feature>
<feature type="domain" description="DUF202" evidence="7">
    <location>
        <begin position="102"/>
        <end position="179"/>
    </location>
</feature>
<name>A0A2B7YA92_POLH7</name>
<evidence type="ECO:0000313" key="8">
    <source>
        <dbReference type="EMBL" id="PGH18175.1"/>
    </source>
</evidence>
<dbReference type="InterPro" id="IPR052053">
    <property type="entry name" value="IM_YidH-like"/>
</dbReference>
<feature type="transmembrane region" description="Helical" evidence="6">
    <location>
        <begin position="185"/>
        <end position="204"/>
    </location>
</feature>
<dbReference type="InterPro" id="IPR003807">
    <property type="entry name" value="DUF202"/>
</dbReference>
<keyword evidence="3 6" id="KW-1133">Transmembrane helix</keyword>
<dbReference type="PANTHER" id="PTHR34187:SF1">
    <property type="entry name" value="DUF202 DOMAIN-CONTAINING PROTEIN"/>
    <property type="match status" value="1"/>
</dbReference>
<feature type="transmembrane region" description="Helical" evidence="6">
    <location>
        <begin position="152"/>
        <end position="173"/>
    </location>
</feature>
<evidence type="ECO:0000313" key="9">
    <source>
        <dbReference type="Proteomes" id="UP000224634"/>
    </source>
</evidence>
<evidence type="ECO:0000256" key="5">
    <source>
        <dbReference type="SAM" id="MobiDB-lite"/>
    </source>
</evidence>
<accession>A0A2B7YA92</accession>
<dbReference type="GO" id="GO:0012505">
    <property type="term" value="C:endomembrane system"/>
    <property type="evidence" value="ECO:0007669"/>
    <property type="project" value="UniProtKB-SubCell"/>
</dbReference>
<proteinExistence type="predicted"/>
<keyword evidence="4 6" id="KW-0472">Membrane</keyword>
<protein>
    <recommendedName>
        <fullName evidence="7">DUF202 domain-containing protein</fullName>
    </recommendedName>
</protein>
<dbReference type="Proteomes" id="UP000224634">
    <property type="component" value="Unassembled WGS sequence"/>
</dbReference>
<reference evidence="8 9" key="1">
    <citation type="submission" date="2017-10" db="EMBL/GenBank/DDBJ databases">
        <title>Comparative genomics in systemic dimorphic fungi from Ajellomycetaceae.</title>
        <authorList>
            <person name="Munoz J.F."/>
            <person name="Mcewen J.G."/>
            <person name="Clay O.K."/>
            <person name="Cuomo C.A."/>
        </authorList>
    </citation>
    <scope>NUCLEOTIDE SEQUENCE [LARGE SCALE GENOMIC DNA]</scope>
    <source>
        <strain evidence="8 9">UAMH7299</strain>
    </source>
</reference>
<dbReference type="STRING" id="1447883.A0A2B7YA92"/>
<keyword evidence="9" id="KW-1185">Reference proteome</keyword>
<evidence type="ECO:0000256" key="2">
    <source>
        <dbReference type="ARBA" id="ARBA00022692"/>
    </source>
</evidence>